<comment type="caution">
    <text evidence="9">The sequence shown here is derived from an EMBL/GenBank/DDBJ whole genome shotgun (WGS) entry which is preliminary data.</text>
</comment>
<dbReference type="InterPro" id="IPR001128">
    <property type="entry name" value="Cyt_P450"/>
</dbReference>
<keyword evidence="10" id="KW-1185">Reference proteome</keyword>
<proteinExistence type="inferred from homology"/>
<keyword evidence="5" id="KW-0479">Metal-binding</keyword>
<comment type="cofactor">
    <cofactor evidence="1">
        <name>heme</name>
        <dbReference type="ChEBI" id="CHEBI:30413"/>
    </cofactor>
</comment>
<evidence type="ECO:0000256" key="2">
    <source>
        <dbReference type="ARBA" id="ARBA00005179"/>
    </source>
</evidence>
<accession>A0ABR1J8B7</accession>
<dbReference type="EMBL" id="JBANRG010000026">
    <property type="protein sequence ID" value="KAK7453443.1"/>
    <property type="molecule type" value="Genomic_DNA"/>
</dbReference>
<dbReference type="PRINTS" id="PR00463">
    <property type="entry name" value="EP450I"/>
</dbReference>
<protein>
    <recommendedName>
        <fullName evidence="11">Cytochrome P450</fullName>
    </recommendedName>
</protein>
<dbReference type="Gene3D" id="1.10.630.10">
    <property type="entry name" value="Cytochrome P450"/>
    <property type="match status" value="1"/>
</dbReference>
<dbReference type="InterPro" id="IPR036396">
    <property type="entry name" value="Cyt_P450_sf"/>
</dbReference>
<evidence type="ECO:0000256" key="1">
    <source>
        <dbReference type="ARBA" id="ARBA00001971"/>
    </source>
</evidence>
<evidence type="ECO:0000313" key="9">
    <source>
        <dbReference type="EMBL" id="KAK7453443.1"/>
    </source>
</evidence>
<keyword evidence="6" id="KW-0560">Oxidoreductase</keyword>
<keyword evidence="4" id="KW-0349">Heme</keyword>
<evidence type="ECO:0000256" key="5">
    <source>
        <dbReference type="ARBA" id="ARBA00022723"/>
    </source>
</evidence>
<keyword evidence="8" id="KW-0503">Monooxygenase</keyword>
<keyword evidence="7" id="KW-0408">Iron</keyword>
<dbReference type="Proteomes" id="UP001498398">
    <property type="component" value="Unassembled WGS sequence"/>
</dbReference>
<name>A0ABR1J8B7_9AGAR</name>
<dbReference type="InterPro" id="IPR002401">
    <property type="entry name" value="Cyt_P450_E_grp-I"/>
</dbReference>
<evidence type="ECO:0000256" key="3">
    <source>
        <dbReference type="ARBA" id="ARBA00010617"/>
    </source>
</evidence>
<dbReference type="InterPro" id="IPR050364">
    <property type="entry name" value="Cytochrome_P450_fung"/>
</dbReference>
<comment type="pathway">
    <text evidence="2">Secondary metabolite biosynthesis.</text>
</comment>
<organism evidence="9 10">
    <name type="scientific">Marasmiellus scandens</name>
    <dbReference type="NCBI Taxonomy" id="2682957"/>
    <lineage>
        <taxon>Eukaryota</taxon>
        <taxon>Fungi</taxon>
        <taxon>Dikarya</taxon>
        <taxon>Basidiomycota</taxon>
        <taxon>Agaricomycotina</taxon>
        <taxon>Agaricomycetes</taxon>
        <taxon>Agaricomycetidae</taxon>
        <taxon>Agaricales</taxon>
        <taxon>Marasmiineae</taxon>
        <taxon>Omphalotaceae</taxon>
        <taxon>Marasmiellus</taxon>
    </lineage>
</organism>
<evidence type="ECO:0000256" key="6">
    <source>
        <dbReference type="ARBA" id="ARBA00023002"/>
    </source>
</evidence>
<evidence type="ECO:0008006" key="11">
    <source>
        <dbReference type="Google" id="ProtNLM"/>
    </source>
</evidence>
<reference evidence="9 10" key="1">
    <citation type="submission" date="2024-01" db="EMBL/GenBank/DDBJ databases">
        <title>A draft genome for the cacao thread blight pathogen Marasmiellus scandens.</title>
        <authorList>
            <person name="Baruah I.K."/>
            <person name="Leung J."/>
            <person name="Bukari Y."/>
            <person name="Amoako-Attah I."/>
            <person name="Meinhardt L.W."/>
            <person name="Bailey B.A."/>
            <person name="Cohen S.P."/>
        </authorList>
    </citation>
    <scope>NUCLEOTIDE SEQUENCE [LARGE SCALE GENOMIC DNA]</scope>
    <source>
        <strain evidence="9 10">GH-19</strain>
    </source>
</reference>
<evidence type="ECO:0000256" key="7">
    <source>
        <dbReference type="ARBA" id="ARBA00023004"/>
    </source>
</evidence>
<gene>
    <name evidence="9" type="ORF">VKT23_011714</name>
</gene>
<dbReference type="SUPFAM" id="SSF48264">
    <property type="entry name" value="Cytochrome P450"/>
    <property type="match status" value="1"/>
</dbReference>
<evidence type="ECO:0000313" key="10">
    <source>
        <dbReference type="Proteomes" id="UP001498398"/>
    </source>
</evidence>
<dbReference type="CDD" id="cd11065">
    <property type="entry name" value="CYP64-like"/>
    <property type="match status" value="1"/>
</dbReference>
<evidence type="ECO:0000256" key="4">
    <source>
        <dbReference type="ARBA" id="ARBA00022617"/>
    </source>
</evidence>
<dbReference type="Pfam" id="PF00067">
    <property type="entry name" value="p450"/>
    <property type="match status" value="1"/>
</dbReference>
<evidence type="ECO:0000256" key="8">
    <source>
        <dbReference type="ARBA" id="ARBA00023033"/>
    </source>
</evidence>
<sequence length="512" mass="58673">MSLLGFLDYILFSWGLYLVCRLFQRRRGAFPLPPGPRGYPLIGNLFDLPSSYEWLTWAKLGDEWGDLISLSVFGTTIVVINSYTQAVKMLNEKSDIYSGRPHVPMASEACDFKNTMGLLPNDRRLRSYRKLFKDGLGTNVGVRNFFPQEEDLARKFIRKVINTPENLLEHCFYHSGAIILRIAYGYEVKESNDPMIKVSTLAMDHFSKATAQSEFLVNQIPMLMKVPEWFPGTEWKAIGRKWAKTFRAMEELPFKFVKEQMMKGQAKDSFVTRWLTQDLTSQQEKELEHAAGSMFGGGTETTAITIYAFILMLCLHPEIRKSLHREIDEVVGQDRLPSFEDRDNLPYLDATLKEVKRFHTVVPTSLPHCSSEDDIHDGMFIPSGAIVIPNAWKMAHDPSVYNDPMIFDPSRFLKHRREQDPDEYIFGFGRRYEFVDPANDTTPSTWFIGRLLADASIYITAAMILFAFDISPLPGAVPVYRNLTGLISRVEPFECRITPRKDVSKLRSLLDQ</sequence>
<dbReference type="PANTHER" id="PTHR46300">
    <property type="entry name" value="P450, PUTATIVE (EUROFUNG)-RELATED-RELATED"/>
    <property type="match status" value="1"/>
</dbReference>
<dbReference type="PANTHER" id="PTHR46300:SF7">
    <property type="entry name" value="P450, PUTATIVE (EUROFUNG)-RELATED"/>
    <property type="match status" value="1"/>
</dbReference>
<comment type="similarity">
    <text evidence="3">Belongs to the cytochrome P450 family.</text>
</comment>